<dbReference type="PANTHER" id="PTHR24412:SF441">
    <property type="entry name" value="KELCH-LIKE PROTEIN 28"/>
    <property type="match status" value="1"/>
</dbReference>
<dbReference type="Gene3D" id="2.130.10.80">
    <property type="entry name" value="Galactose oxidase/kelch, beta-propeller"/>
    <property type="match status" value="1"/>
</dbReference>
<feature type="region of interest" description="Disordered" evidence="3">
    <location>
        <begin position="311"/>
        <end position="365"/>
    </location>
</feature>
<dbReference type="Proteomes" id="UP000005143">
    <property type="component" value="Unassembled WGS sequence"/>
</dbReference>
<organism evidence="4 5">
    <name type="scientific">Patulibacter medicamentivorans</name>
    <dbReference type="NCBI Taxonomy" id="1097667"/>
    <lineage>
        <taxon>Bacteria</taxon>
        <taxon>Bacillati</taxon>
        <taxon>Actinomycetota</taxon>
        <taxon>Thermoleophilia</taxon>
        <taxon>Solirubrobacterales</taxon>
        <taxon>Patulibacteraceae</taxon>
        <taxon>Patulibacter</taxon>
    </lineage>
</organism>
<dbReference type="EMBL" id="AGUD01000038">
    <property type="protein sequence ID" value="EHN12278.1"/>
    <property type="molecule type" value="Genomic_DNA"/>
</dbReference>
<feature type="compositionally biased region" description="Pro residues" evidence="3">
    <location>
        <begin position="334"/>
        <end position="359"/>
    </location>
</feature>
<keyword evidence="2" id="KW-0677">Repeat</keyword>
<evidence type="ECO:0000313" key="5">
    <source>
        <dbReference type="Proteomes" id="UP000005143"/>
    </source>
</evidence>
<gene>
    <name evidence="4" type="ORF">PAI11_08320</name>
</gene>
<evidence type="ECO:0000256" key="1">
    <source>
        <dbReference type="ARBA" id="ARBA00022441"/>
    </source>
</evidence>
<dbReference type="InterPro" id="IPR011043">
    <property type="entry name" value="Gal_Oxase/kelch_b-propeller"/>
</dbReference>
<evidence type="ECO:0000256" key="2">
    <source>
        <dbReference type="ARBA" id="ARBA00022737"/>
    </source>
</evidence>
<dbReference type="InterPro" id="IPR037293">
    <property type="entry name" value="Gal_Oxidase_central_sf"/>
</dbReference>
<dbReference type="InterPro" id="IPR015915">
    <property type="entry name" value="Kelch-typ_b-propeller"/>
</dbReference>
<dbReference type="SUPFAM" id="SSF50965">
    <property type="entry name" value="Galactose oxidase, central domain"/>
    <property type="match status" value="1"/>
</dbReference>
<keyword evidence="1" id="KW-0880">Kelch repeat</keyword>
<dbReference type="PANTHER" id="PTHR24412">
    <property type="entry name" value="KELCH PROTEIN"/>
    <property type="match status" value="1"/>
</dbReference>
<sequence length="568" mass="59320">MPVANDAVAAQADTATLQPDGTVLAVAQIPAAGDQPAETRAVRYDPARNAWADAGNLALDSVDAAVALPDGRTLVLGVGSGDRVNRGWRPRIFDPTTGTWAIGTDLEMSGAPQVTALLPDGKVLAIGRNDSASRGRNTGTWIYDPASGRWSAAAPFPDIAPATATTTGDGRVLALGTDTRPAGATARGYVYREQDDLWSPAGPVGLGPPLLSATRTGDGGVVVVLDRTESARANVWRFDPPTTSWSTTGGVATTPGQIDALLATDRLLLVGEQTWQRDPLSGLWYDEPLMASDRRGGQATVLQDARVLFTGGDAGPAGRPPVALLDPGPIGGRPDPPPPADPPPSDPPPVSPTDPPPPPDPERGIQAAADATAGHVEVKVPGSNDFQPLVPQTAVPVGSEVDASSGSVTLRLRAASSFRATVRAGRFVLAQGRKPPYTTELRLAGRSCRAVAPVKDPRAPLPGGARANLRAAVRTAISGKQPPPKGNAKSRKKPRVLRVRRSGNGGLRTRTNDAVATARGTDWTTTEGCDGTSYTVHRGSIVVRDLRTRRTRLVKTGRSFRVVARARR</sequence>
<name>H0E219_9ACTN</name>
<evidence type="ECO:0000313" key="4">
    <source>
        <dbReference type="EMBL" id="EHN12278.1"/>
    </source>
</evidence>
<dbReference type="AlphaFoldDB" id="H0E219"/>
<feature type="region of interest" description="Disordered" evidence="3">
    <location>
        <begin position="477"/>
        <end position="510"/>
    </location>
</feature>
<reference evidence="4 5" key="1">
    <citation type="journal article" date="2013" name="Biodegradation">
        <title>Quantitative proteomic analysis of ibuprofen-degrading Patulibacter sp. strain I11.</title>
        <authorList>
            <person name="Almeida B."/>
            <person name="Kjeldal H."/>
            <person name="Lolas I."/>
            <person name="Knudsen A.D."/>
            <person name="Carvalho G."/>
            <person name="Nielsen K.L."/>
            <person name="Barreto Crespo M.T."/>
            <person name="Stensballe A."/>
            <person name="Nielsen J.L."/>
        </authorList>
    </citation>
    <scope>NUCLEOTIDE SEQUENCE [LARGE SCALE GENOMIC DNA]</scope>
    <source>
        <strain evidence="4 5">I11</strain>
    </source>
</reference>
<accession>H0E219</accession>
<proteinExistence type="predicted"/>
<comment type="caution">
    <text evidence="4">The sequence shown here is derived from an EMBL/GenBank/DDBJ whole genome shotgun (WGS) entry which is preliminary data.</text>
</comment>
<keyword evidence="5" id="KW-1185">Reference proteome</keyword>
<protein>
    <submittedName>
        <fullName evidence="4">Putative Ig</fullName>
    </submittedName>
</protein>
<dbReference type="PATRIC" id="fig|1097667.3.peg.828"/>
<evidence type="ECO:0000256" key="3">
    <source>
        <dbReference type="SAM" id="MobiDB-lite"/>
    </source>
</evidence>
<feature type="compositionally biased region" description="Basic residues" evidence="3">
    <location>
        <begin position="488"/>
        <end position="501"/>
    </location>
</feature>
<dbReference type="Gene3D" id="2.120.10.80">
    <property type="entry name" value="Kelch-type beta propeller"/>
    <property type="match status" value="1"/>
</dbReference>